<dbReference type="InterPro" id="IPR029062">
    <property type="entry name" value="Class_I_gatase-like"/>
</dbReference>
<feature type="region of interest" description="Disordered" evidence="1">
    <location>
        <begin position="1"/>
        <end position="32"/>
    </location>
</feature>
<dbReference type="InterPro" id="IPR009030">
    <property type="entry name" value="Growth_fac_rcpt_cys_sf"/>
</dbReference>
<protein>
    <submittedName>
        <fullName evidence="2">Uncharacterized protein</fullName>
    </submittedName>
</protein>
<organism evidence="2">
    <name type="scientific">Alexandrium monilatum</name>
    <dbReference type="NCBI Taxonomy" id="311494"/>
    <lineage>
        <taxon>Eukaryota</taxon>
        <taxon>Sar</taxon>
        <taxon>Alveolata</taxon>
        <taxon>Dinophyceae</taxon>
        <taxon>Gonyaulacales</taxon>
        <taxon>Pyrocystaceae</taxon>
        <taxon>Alexandrium</taxon>
    </lineage>
</organism>
<dbReference type="Gene3D" id="3.40.50.880">
    <property type="match status" value="1"/>
</dbReference>
<dbReference type="SUPFAM" id="SSF52317">
    <property type="entry name" value="Class I glutamine amidotransferase-like"/>
    <property type="match status" value="1"/>
</dbReference>
<accession>A0A7S4RIJ9</accession>
<proteinExistence type="predicted"/>
<dbReference type="EMBL" id="HBNR01051457">
    <property type="protein sequence ID" value="CAE4615676.1"/>
    <property type="molecule type" value="Transcribed_RNA"/>
</dbReference>
<dbReference type="SUPFAM" id="SSF57184">
    <property type="entry name" value="Growth factor receptor domain"/>
    <property type="match status" value="1"/>
</dbReference>
<evidence type="ECO:0000313" key="2">
    <source>
        <dbReference type="EMBL" id="CAE4615676.1"/>
    </source>
</evidence>
<gene>
    <name evidence="2" type="ORF">AMON00008_LOCUS36016</name>
</gene>
<name>A0A7S4RIJ9_9DINO</name>
<dbReference type="AlphaFoldDB" id="A0A7S4RIJ9"/>
<evidence type="ECO:0000256" key="1">
    <source>
        <dbReference type="SAM" id="MobiDB-lite"/>
    </source>
</evidence>
<reference evidence="2" key="1">
    <citation type="submission" date="2021-01" db="EMBL/GenBank/DDBJ databases">
        <authorList>
            <person name="Corre E."/>
            <person name="Pelletier E."/>
            <person name="Niang G."/>
            <person name="Scheremetjew M."/>
            <person name="Finn R."/>
            <person name="Kale V."/>
            <person name="Holt S."/>
            <person name="Cochrane G."/>
            <person name="Meng A."/>
            <person name="Brown T."/>
            <person name="Cohen L."/>
        </authorList>
    </citation>
    <scope>NUCLEOTIDE SEQUENCE</scope>
    <source>
        <strain evidence="2">CCMP3105</strain>
    </source>
</reference>
<sequence length="571" mass="59741">MGALPEGRPGRQRESFTTDASDAGSAPGTARGLGALQGLAEDAAGTAPPPLPSGASLPVPGRRRRWWMAPALLVAVPGTVFGGIGVWRLGKGPAAACGVPRACGRCELRPELPLWAWRCGQCNLGYHLLQDGNCQANNCTCQGGSPAEGSSCRRDGEESCGACGFGYHLAGRLCSANRCTCHGGTVPEAGSCGADGAEQCGTCDAGFHPGGQSCSQNRCTCRHGAPARGAACDMDGAERCSYCDGGLHLVESFCQKNRCVCLNGSPLTGAGCEHDGAKRCRECDPGFHLVAQNFTCTRNYCFCRNGSAVTGSGCLLDGSERCGSCNVGFHLAAGLCAENRCVCRGGFAPRGVACAADGAWRCTRCSDGFRLLGERCDPRVHVLAGGAFAPAERGAPDILADLRVLGHATLQFDGRAEADWAARRAGVLLVPELTRPLALSTGARTGLERWIRRGGHLVVCGDYFGHNGRFLNDLFGWSLQGVLSARSPARGPSCSIFCGGPKHLEWNPEVSCYASSRLPAGALAVYSTSGSACVFTAERGSGRVTYLGFDWYNSTRRNWMRVLHLAMVGSG</sequence>